<keyword evidence="3 8" id="KW-1134">Transmembrane beta strand</keyword>
<feature type="signal peptide" evidence="10">
    <location>
        <begin position="1"/>
        <end position="30"/>
    </location>
</feature>
<evidence type="ECO:0000256" key="8">
    <source>
        <dbReference type="PROSITE-ProRule" id="PRU01360"/>
    </source>
</evidence>
<dbReference type="OrthoDB" id="7051241at2"/>
<feature type="chain" id="PRO_5013353753" evidence="10">
    <location>
        <begin position="31"/>
        <end position="1114"/>
    </location>
</feature>
<keyword evidence="6 8" id="KW-0472">Membrane</keyword>
<dbReference type="InterPro" id="IPR039426">
    <property type="entry name" value="TonB-dep_rcpt-like"/>
</dbReference>
<gene>
    <name evidence="13" type="ORF">CKY28_01715</name>
</gene>
<evidence type="ECO:0000256" key="3">
    <source>
        <dbReference type="ARBA" id="ARBA00022452"/>
    </source>
</evidence>
<evidence type="ECO:0000256" key="5">
    <source>
        <dbReference type="ARBA" id="ARBA00023077"/>
    </source>
</evidence>
<organism evidence="13 14">
    <name type="scientific">Sphingomonas lenta</name>
    <dbReference type="NCBI Taxonomy" id="1141887"/>
    <lineage>
        <taxon>Bacteria</taxon>
        <taxon>Pseudomonadati</taxon>
        <taxon>Pseudomonadota</taxon>
        <taxon>Alphaproteobacteria</taxon>
        <taxon>Sphingomonadales</taxon>
        <taxon>Sphingomonadaceae</taxon>
        <taxon>Sphingomonas</taxon>
    </lineage>
</organism>
<keyword evidence="5 9" id="KW-0798">TonB box</keyword>
<dbReference type="Proteomes" id="UP000218151">
    <property type="component" value="Unassembled WGS sequence"/>
</dbReference>
<keyword evidence="10" id="KW-0732">Signal</keyword>
<keyword evidence="4 8" id="KW-0812">Transmembrane</keyword>
<keyword evidence="14" id="KW-1185">Reference proteome</keyword>
<evidence type="ECO:0000256" key="2">
    <source>
        <dbReference type="ARBA" id="ARBA00022448"/>
    </source>
</evidence>
<evidence type="ECO:0000259" key="12">
    <source>
        <dbReference type="Pfam" id="PF07715"/>
    </source>
</evidence>
<sequence length="1114" mass="119476">MTIAKSFNRVTLLTGSAVALAWAVPGAAQTQDVPVGTAAAGGQGETVLDPEPQTTEDVVVTGTRLARDPNEVAPSPISTVTAADIRSTGQVDASETLREIPALSNSITIGDSLERDVGTNLGVASLDLRGLGVDRTLVVVNGRRHVAGVPGSQAVDISTIPNILIDRVEVLTGGASAVYGADAVTGVVNFVLKRDFEGLDLNVTQGISDEGDGRQFTLDAAIGKNFDEGRGNITLAGSYTTSDELQYGDRPYTANNARANVGQTYPNPALRFQRGDITGATPNFARLYQLGNFDEDGNQYFPYGYRIPSAAAFSTEYQRLFGTAPSLTSAEQALIARTQGAPSLAFQSFPSFAISSTAGLIARDDYQGFIYDANRNGVQDCDESFIGVTTVPNFFGGCYVSTPGGGVKIFEDGLIASGSNQFGGDGAAERFSAQSLLPRNMRVNVNLLTQYEYSDALTLFAEGKYVRTETRSQNPYNTFYDSLYIAPDNPFIPAVLRADAVEAGGLRVSRDFTDLGPGFTEAVRDTYRIVGGARGAITPELSYEVATNYGRTDSAVTFSNSVLYDRLFAAIDVVQGPNGPRCRSDTDPTPYRGSEFFPFIEGGFFTFRPGDGQCAPVSLFNGSNSVSQAGVDFITAPTTTRARVEQFVASASLVGNTGAFFNLPGGAVQFALGGEYREESSRTRFDPLDLGLLPSGSPAGPAGTFIGDLSSNQALTFDAQTRIFNSGGAYDVKEVYGEIRLPLAKGRPFFEQLELSGAARYSDYSTVGGTFTWNVNGVYAPISDIRLRGTYAQAIRAPNIAELFNPQQGTVFRPADPCDAAQIASAPDPARRQANCQADGLPIGFEDPLSARFSGTTGGNPDLREETAKTYTFGGVLAPRFIPGLVISADYYNIEIEDAINAVSAQDIVDSCYDAATIENQYCDLFTRNRNPASPTFLGLNFLRQTQLNFGRIETSGIDATISYQFRLGENRFQLRATGNWTEKLNFFFDPGDPTANDPELGEQGRPEFGAVGSVNWQRGPFSLGYRVQYIDGQTIGGVEIETADRVAGPAGFVDELFVHDVSFNFDLNDRFSLYGGVNNVTDVDPYRTNTSYPVSPLGRFPFLGVRVKTGPLF</sequence>
<dbReference type="InterPro" id="IPR000531">
    <property type="entry name" value="Beta-barrel_TonB"/>
</dbReference>
<evidence type="ECO:0000256" key="9">
    <source>
        <dbReference type="RuleBase" id="RU003357"/>
    </source>
</evidence>
<dbReference type="Pfam" id="PF00593">
    <property type="entry name" value="TonB_dep_Rec_b-barrel"/>
    <property type="match status" value="1"/>
</dbReference>
<feature type="domain" description="TonB-dependent receptor-like beta-barrel" evidence="11">
    <location>
        <begin position="642"/>
        <end position="1081"/>
    </location>
</feature>
<evidence type="ECO:0000256" key="6">
    <source>
        <dbReference type="ARBA" id="ARBA00023136"/>
    </source>
</evidence>
<evidence type="ECO:0000256" key="10">
    <source>
        <dbReference type="SAM" id="SignalP"/>
    </source>
</evidence>
<evidence type="ECO:0000256" key="1">
    <source>
        <dbReference type="ARBA" id="ARBA00004571"/>
    </source>
</evidence>
<evidence type="ECO:0000259" key="11">
    <source>
        <dbReference type="Pfam" id="PF00593"/>
    </source>
</evidence>
<comment type="caution">
    <text evidence="13">The sequence shown here is derived from an EMBL/GenBank/DDBJ whole genome shotgun (WGS) entry which is preliminary data.</text>
</comment>
<dbReference type="EMBL" id="NSLI01000001">
    <property type="protein sequence ID" value="PAX09491.1"/>
    <property type="molecule type" value="Genomic_DNA"/>
</dbReference>
<keyword evidence="13" id="KW-0675">Receptor</keyword>
<proteinExistence type="inferred from homology"/>
<dbReference type="InterPro" id="IPR036942">
    <property type="entry name" value="Beta-barrel_TonB_sf"/>
</dbReference>
<dbReference type="Pfam" id="PF07715">
    <property type="entry name" value="Plug"/>
    <property type="match status" value="1"/>
</dbReference>
<feature type="domain" description="TonB-dependent receptor plug" evidence="12">
    <location>
        <begin position="73"/>
        <end position="187"/>
    </location>
</feature>
<dbReference type="InterPro" id="IPR037066">
    <property type="entry name" value="Plug_dom_sf"/>
</dbReference>
<dbReference type="RefSeq" id="WP_095996598.1">
    <property type="nucleotide sequence ID" value="NZ_NSLI01000001.1"/>
</dbReference>
<dbReference type="PANTHER" id="PTHR47234">
    <property type="match status" value="1"/>
</dbReference>
<dbReference type="Gene3D" id="2.40.170.20">
    <property type="entry name" value="TonB-dependent receptor, beta-barrel domain"/>
    <property type="match status" value="1"/>
</dbReference>
<evidence type="ECO:0000313" key="14">
    <source>
        <dbReference type="Proteomes" id="UP000218151"/>
    </source>
</evidence>
<dbReference type="AlphaFoldDB" id="A0A2A2SKF4"/>
<dbReference type="InterPro" id="IPR012910">
    <property type="entry name" value="Plug_dom"/>
</dbReference>
<keyword evidence="2 8" id="KW-0813">Transport</keyword>
<reference evidence="14" key="1">
    <citation type="submission" date="2017-09" db="EMBL/GenBank/DDBJ databases">
        <authorList>
            <person name="Feng G."/>
            <person name="Zhu H."/>
        </authorList>
    </citation>
    <scope>NUCLEOTIDE SEQUENCE [LARGE SCALE GENOMIC DNA]</scope>
    <source>
        <strain evidence="14">1PNM-20</strain>
    </source>
</reference>
<dbReference type="Gene3D" id="2.170.130.10">
    <property type="entry name" value="TonB-dependent receptor, plug domain"/>
    <property type="match status" value="1"/>
</dbReference>
<comment type="subcellular location">
    <subcellularLocation>
        <location evidence="1 8">Cell outer membrane</location>
        <topology evidence="1 8">Multi-pass membrane protein</topology>
    </subcellularLocation>
</comment>
<dbReference type="GO" id="GO:0009279">
    <property type="term" value="C:cell outer membrane"/>
    <property type="evidence" value="ECO:0007669"/>
    <property type="project" value="UniProtKB-SubCell"/>
</dbReference>
<name>A0A2A2SKF4_9SPHN</name>
<protein>
    <submittedName>
        <fullName evidence="13">TonB-dependent receptor</fullName>
    </submittedName>
</protein>
<evidence type="ECO:0000256" key="7">
    <source>
        <dbReference type="ARBA" id="ARBA00023237"/>
    </source>
</evidence>
<dbReference type="PANTHER" id="PTHR47234:SF2">
    <property type="entry name" value="TONB-DEPENDENT RECEPTOR"/>
    <property type="match status" value="1"/>
</dbReference>
<dbReference type="PROSITE" id="PS52016">
    <property type="entry name" value="TONB_DEPENDENT_REC_3"/>
    <property type="match status" value="1"/>
</dbReference>
<evidence type="ECO:0000313" key="13">
    <source>
        <dbReference type="EMBL" id="PAX09491.1"/>
    </source>
</evidence>
<dbReference type="SUPFAM" id="SSF56935">
    <property type="entry name" value="Porins"/>
    <property type="match status" value="1"/>
</dbReference>
<evidence type="ECO:0000256" key="4">
    <source>
        <dbReference type="ARBA" id="ARBA00022692"/>
    </source>
</evidence>
<comment type="similarity">
    <text evidence="8 9">Belongs to the TonB-dependent receptor family.</text>
</comment>
<accession>A0A2A2SKF4</accession>
<keyword evidence="7 8" id="KW-0998">Cell outer membrane</keyword>